<evidence type="ECO:0000256" key="1">
    <source>
        <dbReference type="ARBA" id="ARBA00004370"/>
    </source>
</evidence>
<organism evidence="4 5">
    <name type="scientific">Roseisolibacter agri</name>
    <dbReference type="NCBI Taxonomy" id="2014610"/>
    <lineage>
        <taxon>Bacteria</taxon>
        <taxon>Pseudomonadati</taxon>
        <taxon>Gemmatimonadota</taxon>
        <taxon>Gemmatimonadia</taxon>
        <taxon>Gemmatimonadales</taxon>
        <taxon>Gemmatimonadaceae</taxon>
        <taxon>Roseisolibacter</taxon>
    </lineage>
</organism>
<dbReference type="Gene3D" id="3.30.450.330">
    <property type="match status" value="1"/>
</dbReference>
<proteinExistence type="predicted"/>
<evidence type="ECO:0000259" key="3">
    <source>
        <dbReference type="Pfam" id="PF00905"/>
    </source>
</evidence>
<evidence type="ECO:0000313" key="5">
    <source>
        <dbReference type="Proteomes" id="UP001161325"/>
    </source>
</evidence>
<feature type="domain" description="Penicillin-binding protein transpeptidase" evidence="3">
    <location>
        <begin position="223"/>
        <end position="517"/>
    </location>
</feature>
<dbReference type="Gene3D" id="3.40.710.10">
    <property type="entry name" value="DD-peptidase/beta-lactamase superfamily"/>
    <property type="match status" value="1"/>
</dbReference>
<reference evidence="4" key="1">
    <citation type="submission" date="2022-08" db="EMBL/GenBank/DDBJ databases">
        <title>Draft genome sequencing of Roseisolibacter agri AW1220.</title>
        <authorList>
            <person name="Tobiishi Y."/>
            <person name="Tonouchi A."/>
        </authorList>
    </citation>
    <scope>NUCLEOTIDE SEQUENCE</scope>
    <source>
        <strain evidence="4">AW1220</strain>
    </source>
</reference>
<sequence length="671" mass="71223">MVFAVALIGKAAQVQLFQADRWRESAARQQIADASLPAPRGLISDASGRVLVESRELVHLRVAPREVTDRDALRKRLSAAGVPAEWVKRATDVKRAWVEIPGRYLPSDVAPATAMRGVHAVPSIDRVLSTSPAVRRIVGRVDERGKPVDGIELALDSVLLGQRGTALMLRDARGGRMASPSVQSVEARPGHSVTLTLNQGLQDIAERALSEAVAKAEATGGDIVVLEPHRGEILALASQRQDPRATAATAISEPFEPGSTIKPFMAAALLQRKRTHLDEVVNTENGVWRYGKRTITDVHKAPQMSLREIIRESSNIGIVKLAMKLSPREQYETLRDLGFGAPTGVPYPAEASGTLHPPTRWSATTAASLAMGYEMAATPLQLAAAYGAIANGGLLLEPALVKEIRDAEGDVKFRHEARPVRRVMPPEIAETMRGLLRSVVDSGTATDADLASYTLGGKSGTVRRTEGGRYASGKYNAVFAGIFPVDNPQFVIIVKIDNPSGVYYGGKVASPVSKVVLQAALAARDAALDRASLAHSVLPANRDAYRPKDTVVKKAAAESALAARAAAPAVPVELQREMPAAEVGDANAEPVKVVVELPARPAPATVLPPRAVPAVQGLPVRDAVFALHRAGFRVRLADAPRSGVAPSAGRTQPVAGAVARAGAMVTLFREP</sequence>
<dbReference type="EMBL" id="BRXS01000004">
    <property type="protein sequence ID" value="GLC26481.1"/>
    <property type="molecule type" value="Genomic_DNA"/>
</dbReference>
<dbReference type="PANTHER" id="PTHR30627:SF1">
    <property type="entry name" value="PEPTIDOGLYCAN D,D-TRANSPEPTIDASE FTSI"/>
    <property type="match status" value="1"/>
</dbReference>
<dbReference type="InterPro" id="IPR050515">
    <property type="entry name" value="Beta-lactam/transpept"/>
</dbReference>
<evidence type="ECO:0000256" key="2">
    <source>
        <dbReference type="ARBA" id="ARBA00023136"/>
    </source>
</evidence>
<dbReference type="GO" id="GO:0005886">
    <property type="term" value="C:plasma membrane"/>
    <property type="evidence" value="ECO:0007669"/>
    <property type="project" value="TreeGrafter"/>
</dbReference>
<dbReference type="SUPFAM" id="SSF56601">
    <property type="entry name" value="beta-lactamase/transpeptidase-like"/>
    <property type="match status" value="1"/>
</dbReference>
<dbReference type="AlphaFoldDB" id="A0AA37QCQ9"/>
<accession>A0AA37QCQ9</accession>
<protein>
    <submittedName>
        <fullName evidence="4">Penicillin-binding protein 3</fullName>
    </submittedName>
</protein>
<evidence type="ECO:0000313" key="4">
    <source>
        <dbReference type="EMBL" id="GLC26481.1"/>
    </source>
</evidence>
<gene>
    <name evidence="4" type="primary">ftsI</name>
    <name evidence="4" type="ORF">rosag_29940</name>
</gene>
<dbReference type="InterPro" id="IPR012338">
    <property type="entry name" value="Beta-lactam/transpept-like"/>
</dbReference>
<dbReference type="GO" id="GO:0071555">
    <property type="term" value="P:cell wall organization"/>
    <property type="evidence" value="ECO:0007669"/>
    <property type="project" value="TreeGrafter"/>
</dbReference>
<keyword evidence="2" id="KW-0472">Membrane</keyword>
<keyword evidence="5" id="KW-1185">Reference proteome</keyword>
<name>A0AA37QCQ9_9BACT</name>
<dbReference type="InterPro" id="IPR001460">
    <property type="entry name" value="PCN-bd_Tpept"/>
</dbReference>
<dbReference type="Gene3D" id="3.90.1310.10">
    <property type="entry name" value="Penicillin-binding protein 2a (Domain 2)"/>
    <property type="match status" value="1"/>
</dbReference>
<dbReference type="PANTHER" id="PTHR30627">
    <property type="entry name" value="PEPTIDOGLYCAN D,D-TRANSPEPTIDASE"/>
    <property type="match status" value="1"/>
</dbReference>
<dbReference type="InterPro" id="IPR036138">
    <property type="entry name" value="PBP_dimer_sf"/>
</dbReference>
<dbReference type="SUPFAM" id="SSF56519">
    <property type="entry name" value="Penicillin binding protein dimerisation domain"/>
    <property type="match status" value="1"/>
</dbReference>
<dbReference type="GO" id="GO:0008658">
    <property type="term" value="F:penicillin binding"/>
    <property type="evidence" value="ECO:0007669"/>
    <property type="project" value="InterPro"/>
</dbReference>
<dbReference type="Proteomes" id="UP001161325">
    <property type="component" value="Unassembled WGS sequence"/>
</dbReference>
<comment type="subcellular location">
    <subcellularLocation>
        <location evidence="1">Membrane</location>
    </subcellularLocation>
</comment>
<dbReference type="Pfam" id="PF00905">
    <property type="entry name" value="Transpeptidase"/>
    <property type="match status" value="1"/>
</dbReference>
<comment type="caution">
    <text evidence="4">The sequence shown here is derived from an EMBL/GenBank/DDBJ whole genome shotgun (WGS) entry which is preliminary data.</text>
</comment>